<dbReference type="RefSeq" id="WP_220195580.1">
    <property type="nucleotide sequence ID" value="NZ_BNJF01000002.1"/>
</dbReference>
<dbReference type="EMBL" id="BNJF01000002">
    <property type="protein sequence ID" value="GHO46186.1"/>
    <property type="molecule type" value="Genomic_DNA"/>
</dbReference>
<dbReference type="Gene3D" id="3.40.50.300">
    <property type="entry name" value="P-loop containing nucleotide triphosphate hydrolases"/>
    <property type="match status" value="1"/>
</dbReference>
<dbReference type="Proteomes" id="UP000612362">
    <property type="component" value="Unassembled WGS sequence"/>
</dbReference>
<dbReference type="Pfam" id="PF07931">
    <property type="entry name" value="CPT"/>
    <property type="match status" value="1"/>
</dbReference>
<keyword evidence="2" id="KW-1185">Reference proteome</keyword>
<evidence type="ECO:0000313" key="1">
    <source>
        <dbReference type="EMBL" id="GHO46186.1"/>
    </source>
</evidence>
<comment type="caution">
    <text evidence="1">The sequence shown here is derived from an EMBL/GenBank/DDBJ whole genome shotgun (WGS) entry which is preliminary data.</text>
</comment>
<gene>
    <name evidence="1" type="ORF">KSX_43490</name>
</gene>
<proteinExistence type="predicted"/>
<dbReference type="SUPFAM" id="SSF52540">
    <property type="entry name" value="P-loop containing nucleoside triphosphate hydrolases"/>
    <property type="match status" value="1"/>
</dbReference>
<organism evidence="1 2">
    <name type="scientific">Ktedonospora formicarum</name>
    <dbReference type="NCBI Taxonomy" id="2778364"/>
    <lineage>
        <taxon>Bacteria</taxon>
        <taxon>Bacillati</taxon>
        <taxon>Chloroflexota</taxon>
        <taxon>Ktedonobacteria</taxon>
        <taxon>Ktedonobacterales</taxon>
        <taxon>Ktedonobacteraceae</taxon>
        <taxon>Ktedonospora</taxon>
    </lineage>
</organism>
<reference evidence="1" key="1">
    <citation type="submission" date="2020-10" db="EMBL/GenBank/DDBJ databases">
        <title>Taxonomic study of unclassified bacteria belonging to the class Ktedonobacteria.</title>
        <authorList>
            <person name="Yabe S."/>
            <person name="Wang C.M."/>
            <person name="Zheng Y."/>
            <person name="Sakai Y."/>
            <person name="Cavaletti L."/>
            <person name="Monciardini P."/>
            <person name="Donadio S."/>
        </authorList>
    </citation>
    <scope>NUCLEOTIDE SEQUENCE</scope>
    <source>
        <strain evidence="1">SOSP1-1</strain>
    </source>
</reference>
<protein>
    <recommendedName>
        <fullName evidence="3">Phosphotransferase</fullName>
    </recommendedName>
</protein>
<evidence type="ECO:0008006" key="3">
    <source>
        <dbReference type="Google" id="ProtNLM"/>
    </source>
</evidence>
<sequence>MCSVNQRLDQQEPCASLPMQERIILVTGIQAAGKSTVSHLLAERFERGVHVEADTLQHMIVSGSEGAKEPGELSGETARQYELRQRHMCLLGRSFLEAGFTVVLDDIITGEEWPTVQAHLYSLPYTLIVLAPRVEVVAQQRDRNRSKRPLGEDWAVYLDDVLRTTMNGIGYWIDSSEQTPEETVDEILRYLFPSKEC</sequence>
<accession>A0A8J3I232</accession>
<dbReference type="AlphaFoldDB" id="A0A8J3I232"/>
<name>A0A8J3I232_9CHLR</name>
<dbReference type="InterPro" id="IPR027417">
    <property type="entry name" value="P-loop_NTPase"/>
</dbReference>
<evidence type="ECO:0000313" key="2">
    <source>
        <dbReference type="Proteomes" id="UP000612362"/>
    </source>
</evidence>